<dbReference type="EMBL" id="BAAAQX010000007">
    <property type="protein sequence ID" value="GAA2207667.1"/>
    <property type="molecule type" value="Genomic_DNA"/>
</dbReference>
<dbReference type="SUPFAM" id="SSF50998">
    <property type="entry name" value="Quinoprotein alcohol dehydrogenase-like"/>
    <property type="match status" value="1"/>
</dbReference>
<keyword evidence="7" id="KW-1185">Reference proteome</keyword>
<dbReference type="PANTHER" id="PTHR22847">
    <property type="entry name" value="WD40 REPEAT PROTEIN"/>
    <property type="match status" value="1"/>
</dbReference>
<organism evidence="6 7">
    <name type="scientific">Nonomuraea monospora</name>
    <dbReference type="NCBI Taxonomy" id="568818"/>
    <lineage>
        <taxon>Bacteria</taxon>
        <taxon>Bacillati</taxon>
        <taxon>Actinomycetota</taxon>
        <taxon>Actinomycetes</taxon>
        <taxon>Streptosporangiales</taxon>
        <taxon>Streptosporangiaceae</taxon>
        <taxon>Nonomuraea</taxon>
    </lineage>
</organism>
<feature type="repeat" description="WD" evidence="3">
    <location>
        <begin position="1676"/>
        <end position="1717"/>
    </location>
</feature>
<dbReference type="Pfam" id="PF20703">
    <property type="entry name" value="nSTAND1"/>
    <property type="match status" value="1"/>
</dbReference>
<feature type="domain" description="Novel STAND NTPase 1" evidence="5">
    <location>
        <begin position="260"/>
        <end position="639"/>
    </location>
</feature>
<keyword evidence="1 3" id="KW-0853">WD repeat</keyword>
<dbReference type="RefSeq" id="WP_344475088.1">
    <property type="nucleotide sequence ID" value="NZ_BAAAQX010000007.1"/>
</dbReference>
<feature type="repeat" description="WD" evidence="3">
    <location>
        <begin position="1549"/>
        <end position="1584"/>
    </location>
</feature>
<dbReference type="Pfam" id="PF00400">
    <property type="entry name" value="WD40"/>
    <property type="match status" value="3"/>
</dbReference>
<evidence type="ECO:0000259" key="4">
    <source>
        <dbReference type="Pfam" id="PF00656"/>
    </source>
</evidence>
<evidence type="ECO:0000256" key="1">
    <source>
        <dbReference type="ARBA" id="ARBA00022574"/>
    </source>
</evidence>
<evidence type="ECO:0008006" key="8">
    <source>
        <dbReference type="Google" id="ProtNLM"/>
    </source>
</evidence>
<feature type="repeat" description="WD" evidence="3">
    <location>
        <begin position="1719"/>
        <end position="1752"/>
    </location>
</feature>
<proteinExistence type="predicted"/>
<dbReference type="InterPro" id="IPR001680">
    <property type="entry name" value="WD40_rpt"/>
</dbReference>
<dbReference type="SUPFAM" id="SSF52540">
    <property type="entry name" value="P-loop containing nucleoside triphosphate hydrolases"/>
    <property type="match status" value="1"/>
</dbReference>
<sequence length="1833" mass="193977">MAEGGLLLAAPGTRVLLIGSGRHGPGSRLPGLPAVAATITALRRCLVDRAGLDPAAVTSLLDPEGPAQVAEALYEAARQAEDVLLVYYVGHGVVTADGRLHLATAATVDVNDGPAEYQALPYRTITDALTAGRAARTLLVLDCCYSGRAGAVARAMDELFDTSRHGLYILTAASRNEQAWSPPGRPHTAFSGALIKLLDEGDPTAPATLTLRDCRAALTRTLTDAGLPRPRHVAADFDEQARLCRNQAAKPGAPDDSFSPYRGLASFGPDDAGYFFGRADLIRTLVNRVAELAGRPGPLIVTGASGAGKSSLLRAGLIPALTTSRTRVKLLHPGSDPVGELLRAFAAPGARPSLEEDPAAFRGLLTGEGGPPVLIVDQFEEVFTACRDEAARRTFIRALRASGAVVVIGVRADFFGHCARHAELHAALEHPVVVGPMTPGQLRQAIEGPAAAAGLELEAGLVPLLLRELGSEIAVVESAGILPLLSHALLATWQNRDGRRLTLAGYHATGGIAGALARTADATLSHIVLPGQDMARRLLPRLVRLGEDSMHTRRKVPEAELLPPAESAAEHATAREVLDRFVDARLVTVDEYGVQLAHEALIRGWPQLQEWVESDRATLLLRQQLTDDARVWDAHDGDPSYLYQGTRLTAVEQARETWRANPGRYPPLGDVPARFLEASQLAAARAARLRTLSVASLVVILLISLAGGVTAAVAARNAAVERDRSLSRELAAQSISAGSTDTRLSEALAVQAWHTAPTAEAGLSMRNALDSPLRTVLTGQEGAVQELLVSADGRTVSATTLDDFGGYQQWLWREESPSQPQRVTEHHGPEVSMMDALMSADGRTMVISTWVDDDLARQAPAELWQATAPSAIKPLSSCPGTYGMALSADGGTLVAAVLRADNARELWLCPTTSADPPRRLTGYQGVAAKVLLSRDGGTVAVMSAVDDGYTGSLWVYGADAPDRPRRLVSGRVRVSDLAMSADGNTIVAITSVPVSDNASDGDKQTIRMWKDGGQPRVLSTIMGSFGTVAMNADGTIVADGTVPRFWNTMTTDEPTTLRAPTELFGSFEAQMAGTSLLGTANEEVWVWDVTRPDLLPHHLPDNQDGLSNVLMSGDGKTLVAAMEDERVTLWDLAAPHRTGRMLDTQVPLTSLALSDDGTAMAASAGGNGWVSRLGRSGATRQLTGHDGRIATVALSPDGKTVLAATTSAETDRSRLWSWSVTSPSVARPLTGFDGVIQRMAVSADGKAVVCVLRGPSATDRLRVWRDGKPDVNLRISGMLGSSRLYISADGTIVAAPAADEEGSEVSDRFLAWSVEEPGKPRQVRGEVNLTASRLPMSADGRVLIKASGGDELVLRHVVRADAPVRLTGQLGQVDQFDLSADGRTAVATTANGAQTWLWNTADPGRPRRLSGQAEKVRMIRLSAEGRGVEALTTAEESDRQVWHWDTTAPDRPRALTGQQGTIDLIDVSPGGDTVISMATTYPDGAGQDSAVWLWQVSSPDRQARLFGGYLGAVRNVLLTADGRFAVTRGAEGTLWRWNLTRPAEHSRPFTGHRLAIADIAMSENGRLLAGADVKGTAWIWDATSPATPGRALRGPMPIAGVAVSADGGTLVGYDSQGAVWSWDPDRPDRPATKLLTAPDKVRDVALGGDGKVLAAATYSSGVLVWDPIDGAAPRSFTGLKGAIRQVALSADSRALVGGGSGGDVWTWDVRASDQLGHLLAGHRSEVRGVAVSNDQTTIASVDAEGHARIWSVAAQGQLGPQLFGLSAEAPGIALDGHGRTLVALDPAGDLQVWRLPAPPGDTTACERLAARLHNTPEWSRHLGDLSVREACHP</sequence>
<accession>A0ABP5P7F5</accession>
<reference evidence="7" key="1">
    <citation type="journal article" date="2019" name="Int. J. Syst. Evol. Microbiol.">
        <title>The Global Catalogue of Microorganisms (GCM) 10K type strain sequencing project: providing services to taxonomists for standard genome sequencing and annotation.</title>
        <authorList>
            <consortium name="The Broad Institute Genomics Platform"/>
            <consortium name="The Broad Institute Genome Sequencing Center for Infectious Disease"/>
            <person name="Wu L."/>
            <person name="Ma J."/>
        </authorList>
    </citation>
    <scope>NUCLEOTIDE SEQUENCE [LARGE SCALE GENOMIC DNA]</scope>
    <source>
        <strain evidence="7">JCM 16114</strain>
    </source>
</reference>
<dbReference type="PROSITE" id="PS00678">
    <property type="entry name" value="WD_REPEATS_1"/>
    <property type="match status" value="1"/>
</dbReference>
<keyword evidence="2" id="KW-0677">Repeat</keyword>
<dbReference type="SUPFAM" id="SSF82171">
    <property type="entry name" value="DPP6 N-terminal domain-like"/>
    <property type="match status" value="2"/>
</dbReference>
<dbReference type="SMART" id="SM00320">
    <property type="entry name" value="WD40"/>
    <property type="match status" value="9"/>
</dbReference>
<evidence type="ECO:0000313" key="6">
    <source>
        <dbReference type="EMBL" id="GAA2207667.1"/>
    </source>
</evidence>
<dbReference type="InterPro" id="IPR027417">
    <property type="entry name" value="P-loop_NTPase"/>
</dbReference>
<evidence type="ECO:0000259" key="5">
    <source>
        <dbReference type="Pfam" id="PF20703"/>
    </source>
</evidence>
<dbReference type="InterPro" id="IPR011600">
    <property type="entry name" value="Pept_C14_caspase"/>
</dbReference>
<dbReference type="Gene3D" id="2.130.10.10">
    <property type="entry name" value="YVTN repeat-like/Quinoprotein amine dehydrogenase"/>
    <property type="match status" value="3"/>
</dbReference>
<dbReference type="PANTHER" id="PTHR22847:SF637">
    <property type="entry name" value="WD REPEAT DOMAIN 5B"/>
    <property type="match status" value="1"/>
</dbReference>
<dbReference type="Proteomes" id="UP001499843">
    <property type="component" value="Unassembled WGS sequence"/>
</dbReference>
<dbReference type="Gene3D" id="2.120.10.30">
    <property type="entry name" value="TolB, C-terminal domain"/>
    <property type="match status" value="1"/>
</dbReference>
<dbReference type="InterPro" id="IPR011042">
    <property type="entry name" value="6-blade_b-propeller_TolB-like"/>
</dbReference>
<comment type="caution">
    <text evidence="6">The sequence shown here is derived from an EMBL/GenBank/DDBJ whole genome shotgun (WGS) entry which is preliminary data.</text>
</comment>
<dbReference type="PROSITE" id="PS50294">
    <property type="entry name" value="WD_REPEATS_REGION"/>
    <property type="match status" value="1"/>
</dbReference>
<dbReference type="NCBIfam" id="NF047832">
    <property type="entry name" value="caspase_w_EACC1"/>
    <property type="match status" value="1"/>
</dbReference>
<evidence type="ECO:0000256" key="3">
    <source>
        <dbReference type="PROSITE-ProRule" id="PRU00221"/>
    </source>
</evidence>
<dbReference type="InterPro" id="IPR049052">
    <property type="entry name" value="nSTAND1"/>
</dbReference>
<feature type="repeat" description="WD" evidence="3">
    <location>
        <begin position="1099"/>
        <end position="1132"/>
    </location>
</feature>
<dbReference type="InterPro" id="IPR019775">
    <property type="entry name" value="WD40_repeat_CS"/>
</dbReference>
<gene>
    <name evidence="6" type="ORF">GCM10009850_031250</name>
</gene>
<protein>
    <recommendedName>
        <fullName evidence="8">Peptidase C14 caspase domain-containing protein</fullName>
    </recommendedName>
</protein>
<feature type="domain" description="Peptidase C14 caspase" evidence="4">
    <location>
        <begin position="41"/>
        <end position="215"/>
    </location>
</feature>
<name>A0ABP5P7F5_9ACTN</name>
<evidence type="ECO:0000256" key="2">
    <source>
        <dbReference type="ARBA" id="ARBA00022737"/>
    </source>
</evidence>
<dbReference type="PROSITE" id="PS50082">
    <property type="entry name" value="WD_REPEATS_2"/>
    <property type="match status" value="4"/>
</dbReference>
<evidence type="ECO:0000313" key="7">
    <source>
        <dbReference type="Proteomes" id="UP001499843"/>
    </source>
</evidence>
<dbReference type="Gene3D" id="3.40.50.1460">
    <property type="match status" value="1"/>
</dbReference>
<dbReference type="InterPro" id="IPR015943">
    <property type="entry name" value="WD40/YVTN_repeat-like_dom_sf"/>
</dbReference>
<dbReference type="Pfam" id="PF00656">
    <property type="entry name" value="Peptidase_C14"/>
    <property type="match status" value="1"/>
</dbReference>
<dbReference type="InterPro" id="IPR011047">
    <property type="entry name" value="Quinoprotein_ADH-like_sf"/>
</dbReference>